<dbReference type="eggNOG" id="COG2329">
    <property type="taxonomic scope" value="Bacteria"/>
</dbReference>
<dbReference type="PANTHER" id="PTHR37811">
    <property type="entry name" value="BLL5343 PROTEIN"/>
    <property type="match status" value="1"/>
</dbReference>
<dbReference type="STRING" id="717606.PaecuDRAFT_4740"/>
<dbReference type="AlphaFoldDB" id="E0IGE7"/>
<evidence type="ECO:0000259" key="1">
    <source>
        <dbReference type="PROSITE" id="PS51725"/>
    </source>
</evidence>
<dbReference type="InterPro" id="IPR007138">
    <property type="entry name" value="ABM_dom"/>
</dbReference>
<dbReference type="Pfam" id="PF03992">
    <property type="entry name" value="ABM"/>
    <property type="match status" value="1"/>
</dbReference>
<accession>E0IGE7</accession>
<evidence type="ECO:0000313" key="2">
    <source>
        <dbReference type="EMBL" id="EFM08447.1"/>
    </source>
</evidence>
<gene>
    <name evidence="2" type="ORF">PaecuDRAFT_4740</name>
</gene>
<dbReference type="Gene3D" id="3.30.70.100">
    <property type="match status" value="1"/>
</dbReference>
<protein>
    <recommendedName>
        <fullName evidence="1">ABM domain-containing protein</fullName>
    </recommendedName>
</protein>
<proteinExistence type="predicted"/>
<dbReference type="PANTHER" id="PTHR37811:SF2">
    <property type="entry name" value="ABM DOMAIN-CONTAINING PROTEIN"/>
    <property type="match status" value="1"/>
</dbReference>
<evidence type="ECO:0000313" key="3">
    <source>
        <dbReference type="Proteomes" id="UP000005387"/>
    </source>
</evidence>
<name>E0IGE7_9BACL</name>
<dbReference type="InterPro" id="IPR011008">
    <property type="entry name" value="Dimeric_a/b-barrel"/>
</dbReference>
<dbReference type="PROSITE" id="PS51725">
    <property type="entry name" value="ABM"/>
    <property type="match status" value="1"/>
</dbReference>
<dbReference type="InterPro" id="IPR052936">
    <property type="entry name" value="Jasmonate_Hydroxylase-like"/>
</dbReference>
<keyword evidence="3" id="KW-1185">Reference proteome</keyword>
<dbReference type="OrthoDB" id="9798439at2"/>
<dbReference type="EMBL" id="AEDD01000017">
    <property type="protein sequence ID" value="EFM08447.1"/>
    <property type="molecule type" value="Genomic_DNA"/>
</dbReference>
<organism evidence="2 3">
    <name type="scientific">Paenibacillus curdlanolyticus YK9</name>
    <dbReference type="NCBI Taxonomy" id="717606"/>
    <lineage>
        <taxon>Bacteria</taxon>
        <taxon>Bacillati</taxon>
        <taxon>Bacillota</taxon>
        <taxon>Bacilli</taxon>
        <taxon>Bacillales</taxon>
        <taxon>Paenibacillaceae</taxon>
        <taxon>Paenibacillus</taxon>
    </lineage>
</organism>
<reference evidence="2 3" key="1">
    <citation type="submission" date="2010-07" db="EMBL/GenBank/DDBJ databases">
        <title>The draft genome of Paenibacillus curdlanolyticus YK9.</title>
        <authorList>
            <consortium name="US DOE Joint Genome Institute (JGI-PGF)"/>
            <person name="Lucas S."/>
            <person name="Copeland A."/>
            <person name="Lapidus A."/>
            <person name="Cheng J.-F."/>
            <person name="Bruce D."/>
            <person name="Goodwin L."/>
            <person name="Pitluck S."/>
            <person name="Land M.L."/>
            <person name="Hauser L."/>
            <person name="Chang Y.-J."/>
            <person name="Jeffries C."/>
            <person name="Anderson I.J."/>
            <person name="Johnson E."/>
            <person name="Loganathan U."/>
            <person name="Mulhopadhyay B."/>
            <person name="Kyrpides N."/>
            <person name="Woyke T.J."/>
        </authorList>
    </citation>
    <scope>NUCLEOTIDE SEQUENCE [LARGE SCALE GENOMIC DNA]</scope>
    <source>
        <strain evidence="2 3">YK9</strain>
    </source>
</reference>
<feature type="domain" description="ABM" evidence="1">
    <location>
        <begin position="12"/>
        <end position="98"/>
    </location>
</feature>
<dbReference type="Proteomes" id="UP000005387">
    <property type="component" value="Unassembled WGS sequence"/>
</dbReference>
<sequence>MTKAKETTNAGVYAVIFTSQRTEGDHGYGNMADRMEELAREQPGFVGVESARGEDGFGITISYWESLEAISHWKSNAAHQVAQERGRQDWYEQYEVKVCKVERAYAFGLNR</sequence>
<dbReference type="RefSeq" id="WP_006040718.1">
    <property type="nucleotide sequence ID" value="NZ_AEDD01000017.1"/>
</dbReference>
<dbReference type="SUPFAM" id="SSF54909">
    <property type="entry name" value="Dimeric alpha+beta barrel"/>
    <property type="match status" value="1"/>
</dbReference>